<dbReference type="InParanoid" id="C4JJ89"/>
<evidence type="ECO:0000256" key="1">
    <source>
        <dbReference type="ARBA" id="ARBA00006336"/>
    </source>
</evidence>
<feature type="domain" description="Isochorismatase-like" evidence="8">
    <location>
        <begin position="13"/>
        <end position="231"/>
    </location>
</feature>
<dbReference type="AlphaFoldDB" id="C4JJ89"/>
<evidence type="ECO:0000256" key="5">
    <source>
        <dbReference type="ARBA" id="ARBA00037900"/>
    </source>
</evidence>
<dbReference type="KEGG" id="ure:UREG_01696"/>
<evidence type="ECO:0000259" key="8">
    <source>
        <dbReference type="Pfam" id="PF00857"/>
    </source>
</evidence>
<comment type="similarity">
    <text evidence="1">Belongs to the isochorismatase family.</text>
</comment>
<dbReference type="GO" id="GO:0046872">
    <property type="term" value="F:metal ion binding"/>
    <property type="evidence" value="ECO:0007669"/>
    <property type="project" value="UniProtKB-KW"/>
</dbReference>
<evidence type="ECO:0000256" key="7">
    <source>
        <dbReference type="ARBA" id="ARBA00043224"/>
    </source>
</evidence>
<dbReference type="Pfam" id="PF00857">
    <property type="entry name" value="Isochorismatase"/>
    <property type="match status" value="1"/>
</dbReference>
<dbReference type="PANTHER" id="PTHR11080:SF2">
    <property type="entry name" value="LD05707P"/>
    <property type="match status" value="1"/>
</dbReference>
<dbReference type="STRING" id="336963.C4JJ89"/>
<evidence type="ECO:0000313" key="10">
    <source>
        <dbReference type="Proteomes" id="UP000002058"/>
    </source>
</evidence>
<dbReference type="EC" id="3.5.1.19" evidence="6"/>
<dbReference type="OMA" id="DFVDSWP"/>
<gene>
    <name evidence="9" type="ORF">UREG_01696</name>
</gene>
<keyword evidence="2" id="KW-0662">Pyridine nucleotide biosynthesis</keyword>
<keyword evidence="10" id="KW-1185">Reference proteome</keyword>
<dbReference type="RefSeq" id="XP_002542180.1">
    <property type="nucleotide sequence ID" value="XM_002542134.1"/>
</dbReference>
<keyword evidence="4" id="KW-0378">Hydrolase</keyword>
<dbReference type="HOGENOM" id="CLU_068979_13_0_1"/>
<dbReference type="eggNOG" id="KOG4003">
    <property type="taxonomic scope" value="Eukaryota"/>
</dbReference>
<dbReference type="GeneID" id="8438745"/>
<dbReference type="GO" id="GO:0019363">
    <property type="term" value="P:pyridine nucleotide biosynthetic process"/>
    <property type="evidence" value="ECO:0007669"/>
    <property type="project" value="UniProtKB-KW"/>
</dbReference>
<protein>
    <recommendedName>
        <fullName evidence="6">nicotinamidase</fullName>
        <ecNumber evidence="6">3.5.1.19</ecNumber>
    </recommendedName>
    <alternativeName>
        <fullName evidence="7">Nicotinamide deamidase</fullName>
    </alternativeName>
</protein>
<comment type="pathway">
    <text evidence="5">Cofactor biosynthesis; nicotinate biosynthesis; nicotinate from nicotinamide: step 1/1.</text>
</comment>
<evidence type="ECO:0000313" key="9">
    <source>
        <dbReference type="EMBL" id="EEP76847.1"/>
    </source>
</evidence>
<dbReference type="GO" id="GO:0008936">
    <property type="term" value="F:nicotinamidase activity"/>
    <property type="evidence" value="ECO:0007669"/>
    <property type="project" value="UniProtKB-EC"/>
</dbReference>
<proteinExistence type="inferred from homology"/>
<dbReference type="Proteomes" id="UP000002058">
    <property type="component" value="Unassembled WGS sequence"/>
</dbReference>
<evidence type="ECO:0000256" key="3">
    <source>
        <dbReference type="ARBA" id="ARBA00022723"/>
    </source>
</evidence>
<dbReference type="InterPro" id="IPR052347">
    <property type="entry name" value="Isochorismatase_Nicotinamidase"/>
</dbReference>
<dbReference type="Gene3D" id="3.40.50.850">
    <property type="entry name" value="Isochorismatase-like"/>
    <property type="match status" value="1"/>
</dbReference>
<dbReference type="CDD" id="cd01011">
    <property type="entry name" value="nicotinamidase"/>
    <property type="match status" value="1"/>
</dbReference>
<accession>C4JJ89</accession>
<dbReference type="PANTHER" id="PTHR11080">
    <property type="entry name" value="PYRAZINAMIDASE/NICOTINAMIDASE"/>
    <property type="match status" value="1"/>
</dbReference>
<dbReference type="InterPro" id="IPR036380">
    <property type="entry name" value="Isochorismatase-like_sf"/>
</dbReference>
<evidence type="ECO:0000256" key="2">
    <source>
        <dbReference type="ARBA" id="ARBA00022642"/>
    </source>
</evidence>
<evidence type="ECO:0000256" key="6">
    <source>
        <dbReference type="ARBA" id="ARBA00039017"/>
    </source>
</evidence>
<dbReference type="OrthoDB" id="3341310at2759"/>
<dbReference type="SUPFAM" id="SSF52499">
    <property type="entry name" value="Isochorismatase-like hydrolases"/>
    <property type="match status" value="1"/>
</dbReference>
<dbReference type="FunCoup" id="C4JJ89">
    <property type="interactions" value="372"/>
</dbReference>
<reference evidence="10" key="1">
    <citation type="journal article" date="2009" name="Genome Res.">
        <title>Comparative genomic analyses of the human fungal pathogens Coccidioides and their relatives.</title>
        <authorList>
            <person name="Sharpton T.J."/>
            <person name="Stajich J.E."/>
            <person name="Rounsley S.D."/>
            <person name="Gardner M.J."/>
            <person name="Wortman J.R."/>
            <person name="Jordar V.S."/>
            <person name="Maiti R."/>
            <person name="Kodira C.D."/>
            <person name="Neafsey D.E."/>
            <person name="Zeng Q."/>
            <person name="Hung C.-Y."/>
            <person name="McMahan C."/>
            <person name="Muszewska A."/>
            <person name="Grynberg M."/>
            <person name="Mandel M.A."/>
            <person name="Kellner E.M."/>
            <person name="Barker B.M."/>
            <person name="Galgiani J.N."/>
            <person name="Orbach M.J."/>
            <person name="Kirkland T.N."/>
            <person name="Cole G.T."/>
            <person name="Henn M.R."/>
            <person name="Birren B.W."/>
            <person name="Taylor J.W."/>
        </authorList>
    </citation>
    <scope>NUCLEOTIDE SEQUENCE [LARGE SCALE GENOMIC DNA]</scope>
    <source>
        <strain evidence="10">UAMH 1704</strain>
    </source>
</reference>
<sequence>MTSIDTDNGFQPALIVVDMQEDFCPPNPLGVQGGRDLVPLINEIIQYPGFVVRVATQDFHPATHISFASNHPAPNNNPFESHIQMTNPAVVGSDPTATIAQRLWPAHCVQNTPGAEILPAIRMDKIDAVVKKGMDERVEMYSAFADAFGNRDCKATGGASADLEAILREKGVTDVFVVGLAGDYCVKHTAIDAAERGFKTFVIEEGVKCVDAVSGWQEAKVELAARGVKVVGLDGLEVGRVKVGI</sequence>
<dbReference type="EMBL" id="CH476615">
    <property type="protein sequence ID" value="EEP76847.1"/>
    <property type="molecule type" value="Genomic_DNA"/>
</dbReference>
<keyword evidence="3" id="KW-0479">Metal-binding</keyword>
<evidence type="ECO:0000256" key="4">
    <source>
        <dbReference type="ARBA" id="ARBA00022801"/>
    </source>
</evidence>
<dbReference type="InterPro" id="IPR000868">
    <property type="entry name" value="Isochorismatase-like_dom"/>
</dbReference>
<dbReference type="VEuPathDB" id="FungiDB:UREG_01696"/>
<organism evidence="9 10">
    <name type="scientific">Uncinocarpus reesii (strain UAMH 1704)</name>
    <dbReference type="NCBI Taxonomy" id="336963"/>
    <lineage>
        <taxon>Eukaryota</taxon>
        <taxon>Fungi</taxon>
        <taxon>Dikarya</taxon>
        <taxon>Ascomycota</taxon>
        <taxon>Pezizomycotina</taxon>
        <taxon>Eurotiomycetes</taxon>
        <taxon>Eurotiomycetidae</taxon>
        <taxon>Onygenales</taxon>
        <taxon>Onygenaceae</taxon>
        <taxon>Uncinocarpus</taxon>
    </lineage>
</organism>
<name>C4JJ89_UNCRE</name>